<reference evidence="3 4" key="1">
    <citation type="submission" date="2018-03" db="EMBL/GenBank/DDBJ databases">
        <title>The draft genome of Mesorhizobium sp. 6GN-30.</title>
        <authorList>
            <person name="Liu L."/>
            <person name="Li L."/>
            <person name="Wang T."/>
            <person name="Zhang X."/>
            <person name="Liang L."/>
        </authorList>
    </citation>
    <scope>NUCLEOTIDE SEQUENCE [LARGE SCALE GENOMIC DNA]</scope>
    <source>
        <strain evidence="3 4">6GN30</strain>
    </source>
</reference>
<accession>A0A2P7RLH0</accession>
<dbReference type="PANTHER" id="PTHR38340:SF1">
    <property type="entry name" value="S-LAYER PROTEIN"/>
    <property type="match status" value="1"/>
</dbReference>
<dbReference type="Proteomes" id="UP000241229">
    <property type="component" value="Unassembled WGS sequence"/>
</dbReference>
<dbReference type="EMBL" id="PXYK01000044">
    <property type="protein sequence ID" value="PSJ51068.1"/>
    <property type="molecule type" value="Genomic_DNA"/>
</dbReference>
<dbReference type="PANTHER" id="PTHR38340">
    <property type="entry name" value="S-LAYER PROTEIN"/>
    <property type="match status" value="1"/>
</dbReference>
<evidence type="ECO:0000313" key="3">
    <source>
        <dbReference type="EMBL" id="PSJ51068.1"/>
    </source>
</evidence>
<comment type="caution">
    <text evidence="3">The sequence shown here is derived from an EMBL/GenBank/DDBJ whole genome shotgun (WGS) entry which is preliminary data.</text>
</comment>
<dbReference type="GO" id="GO:0005576">
    <property type="term" value="C:extracellular region"/>
    <property type="evidence" value="ECO:0007669"/>
    <property type="project" value="UniProtKB-SubCell"/>
</dbReference>
<protein>
    <recommendedName>
        <fullName evidence="5">Calcium-binding protein</fullName>
    </recommendedName>
</protein>
<dbReference type="Gene3D" id="2.150.10.10">
    <property type="entry name" value="Serralysin-like metalloprotease, C-terminal"/>
    <property type="match status" value="5"/>
</dbReference>
<dbReference type="InterPro" id="IPR018511">
    <property type="entry name" value="Hemolysin-typ_Ca-bd_CS"/>
</dbReference>
<dbReference type="SUPFAM" id="SSF51120">
    <property type="entry name" value="beta-Roll"/>
    <property type="match status" value="4"/>
</dbReference>
<name>A0A2P7RLH0_9HYPH</name>
<gene>
    <name evidence="3" type="ORF">C7I84_27695</name>
</gene>
<proteinExistence type="predicted"/>
<comment type="subcellular location">
    <subcellularLocation>
        <location evidence="1">Secreted</location>
    </subcellularLocation>
</comment>
<dbReference type="PROSITE" id="PS00330">
    <property type="entry name" value="HEMOLYSIN_CALCIUM"/>
    <property type="match status" value="9"/>
</dbReference>
<organism evidence="3 4">
    <name type="scientific">Kumtagia ephedrae</name>
    <dbReference type="NCBI Taxonomy" id="2116701"/>
    <lineage>
        <taxon>Bacteria</taxon>
        <taxon>Pseudomonadati</taxon>
        <taxon>Pseudomonadota</taxon>
        <taxon>Alphaproteobacteria</taxon>
        <taxon>Hyphomicrobiales</taxon>
        <taxon>Phyllobacteriaceae</taxon>
        <taxon>Kumtagia</taxon>
    </lineage>
</organism>
<dbReference type="Pfam" id="PF00353">
    <property type="entry name" value="HemolysinCabind"/>
    <property type="match status" value="5"/>
</dbReference>
<dbReference type="GO" id="GO:0005509">
    <property type="term" value="F:calcium ion binding"/>
    <property type="evidence" value="ECO:0007669"/>
    <property type="project" value="InterPro"/>
</dbReference>
<sequence>MAWTDESETRGDTNGPAVRAQIFDPTQYDGDATVERVAGGTFVDTFYGRGGNDVLRGMGGNDRLDGGDGKDTLSGGDGDDILMGGLGADYLSGGSGFDTASYMGATAAVKVNLADPSLNVGEAKGDTFNSIENLAGSAFNDTLDGNAGANALAGFQGNDLLRGAGGNDSLDGGDGNDTLGGGEGNDILSGGAGADYLSGGAGRDYASYTQSAAGVTVNLSSPQSNAGDAAGDTFNSIEGIFGSAFKDTLDGSSGANNLSGLGGNDVLRGGAGNDALQGGDGNDTLGGGDGNDMLVGGLGADYLSGGTGNDTASYVFSAAGVGVNLADPSLGSGEAKGDTFNSIENLEGSAFNDTLVGSSAHNAIQGGLGDDIIRGLGSNDTLSGNAGKDAFVFDTALNAANNVDTIVDFSAADDTIRLDDAVFAAIGAPGALLSGHFRANATGTAQDADDRIVYETDTGKLFYDADGNGAGAAIHFATLTGLPAITAADFQVV</sequence>
<dbReference type="PRINTS" id="PR00313">
    <property type="entry name" value="CABNDNGRPT"/>
</dbReference>
<evidence type="ECO:0000313" key="4">
    <source>
        <dbReference type="Proteomes" id="UP000241229"/>
    </source>
</evidence>
<keyword evidence="4" id="KW-1185">Reference proteome</keyword>
<dbReference type="InterPro" id="IPR001343">
    <property type="entry name" value="Hemolysn_Ca-bd"/>
</dbReference>
<dbReference type="InterPro" id="IPR011049">
    <property type="entry name" value="Serralysin-like_metalloprot_C"/>
</dbReference>
<evidence type="ECO:0000256" key="1">
    <source>
        <dbReference type="ARBA" id="ARBA00004613"/>
    </source>
</evidence>
<keyword evidence="2" id="KW-0964">Secreted</keyword>
<dbReference type="InterPro" id="IPR050557">
    <property type="entry name" value="RTX_toxin/Mannuronan_C5-epim"/>
</dbReference>
<dbReference type="AlphaFoldDB" id="A0A2P7RLH0"/>
<evidence type="ECO:0008006" key="5">
    <source>
        <dbReference type="Google" id="ProtNLM"/>
    </source>
</evidence>
<evidence type="ECO:0000256" key="2">
    <source>
        <dbReference type="ARBA" id="ARBA00022525"/>
    </source>
</evidence>